<organism evidence="6 7">
    <name type="scientific">Streptodolium elevatio</name>
    <dbReference type="NCBI Taxonomy" id="3157996"/>
    <lineage>
        <taxon>Bacteria</taxon>
        <taxon>Bacillati</taxon>
        <taxon>Actinomycetota</taxon>
        <taxon>Actinomycetes</taxon>
        <taxon>Kitasatosporales</taxon>
        <taxon>Streptomycetaceae</taxon>
        <taxon>Streptodolium</taxon>
    </lineage>
</organism>
<name>A0ABV3DRB4_9ACTN</name>
<dbReference type="InterPro" id="IPR002347">
    <property type="entry name" value="SDR_fam"/>
</dbReference>
<keyword evidence="7" id="KW-1185">Reference proteome</keyword>
<dbReference type="InterPro" id="IPR036890">
    <property type="entry name" value="HATPase_C_sf"/>
</dbReference>
<evidence type="ECO:0000313" key="7">
    <source>
        <dbReference type="Proteomes" id="UP001551482"/>
    </source>
</evidence>
<dbReference type="Pfam" id="PF02518">
    <property type="entry name" value="HATPase_c"/>
    <property type="match status" value="1"/>
</dbReference>
<evidence type="ECO:0000313" key="6">
    <source>
        <dbReference type="EMBL" id="MEU8138296.1"/>
    </source>
</evidence>
<dbReference type="SUPFAM" id="SSF51735">
    <property type="entry name" value="NAD(P)-binding Rossmann-fold domains"/>
    <property type="match status" value="1"/>
</dbReference>
<dbReference type="Proteomes" id="UP001551482">
    <property type="component" value="Unassembled WGS sequence"/>
</dbReference>
<comment type="catalytic activity">
    <reaction evidence="1">
        <text>ATP + protein L-histidine = ADP + protein N-phospho-L-histidine.</text>
        <dbReference type="EC" id="2.7.13.3"/>
    </reaction>
</comment>
<dbReference type="InterPro" id="IPR036291">
    <property type="entry name" value="NAD(P)-bd_dom_sf"/>
</dbReference>
<protein>
    <recommendedName>
        <fullName evidence="2">histidine kinase</fullName>
        <ecNumber evidence="2">2.7.13.3</ecNumber>
    </recommendedName>
</protein>
<dbReference type="InterPro" id="IPR003594">
    <property type="entry name" value="HATPase_dom"/>
</dbReference>
<feature type="domain" description="Histidine kinase/HSP90-like ATPase" evidence="5">
    <location>
        <begin position="113"/>
        <end position="182"/>
    </location>
</feature>
<evidence type="ECO:0000259" key="5">
    <source>
        <dbReference type="Pfam" id="PF02518"/>
    </source>
</evidence>
<evidence type="ECO:0000256" key="4">
    <source>
        <dbReference type="SAM" id="MobiDB-lite"/>
    </source>
</evidence>
<feature type="region of interest" description="Disordered" evidence="4">
    <location>
        <begin position="77"/>
        <end position="114"/>
    </location>
</feature>
<dbReference type="Pfam" id="PF13561">
    <property type="entry name" value="adh_short_C2"/>
    <property type="match status" value="1"/>
</dbReference>
<evidence type="ECO:0000256" key="2">
    <source>
        <dbReference type="ARBA" id="ARBA00012438"/>
    </source>
</evidence>
<comment type="caution">
    <text evidence="6">The sequence shown here is derived from an EMBL/GenBank/DDBJ whole genome shotgun (WGS) entry which is preliminary data.</text>
</comment>
<evidence type="ECO:0000256" key="1">
    <source>
        <dbReference type="ARBA" id="ARBA00000085"/>
    </source>
</evidence>
<dbReference type="SUPFAM" id="SSF55874">
    <property type="entry name" value="ATPase domain of HSP90 chaperone/DNA topoisomerase II/histidine kinase"/>
    <property type="match status" value="1"/>
</dbReference>
<gene>
    <name evidence="6" type="ORF">AB0C36_32945</name>
</gene>
<proteinExistence type="predicted"/>
<sequence>MSAQLDKAAGALLPGSGDSDVAHYAASKAALEQLTRSRAVKVAGDGVRVNAVAPRPDGQQAPAAAELPEAVIEQIKQDADRSGWSTRPGTPQPTHGRRRGGASPGRRRDGDCTDACGGISKDDLERVIDTARPECPNSRPGRRRGLGLGLGLAIVRGVVEAHRGSVGVVNIHGGCRFEVRLPH</sequence>
<dbReference type="Gene3D" id="3.30.565.10">
    <property type="entry name" value="Histidine kinase-like ATPase, C-terminal domain"/>
    <property type="match status" value="1"/>
</dbReference>
<reference evidence="6 7" key="1">
    <citation type="submission" date="2024-06" db="EMBL/GenBank/DDBJ databases">
        <title>The Natural Products Discovery Center: Release of the First 8490 Sequenced Strains for Exploring Actinobacteria Biosynthetic Diversity.</title>
        <authorList>
            <person name="Kalkreuter E."/>
            <person name="Kautsar S.A."/>
            <person name="Yang D."/>
            <person name="Bader C.D."/>
            <person name="Teijaro C.N."/>
            <person name="Fluegel L."/>
            <person name="Davis C.M."/>
            <person name="Simpson J.R."/>
            <person name="Lauterbach L."/>
            <person name="Steele A.D."/>
            <person name="Gui C."/>
            <person name="Meng S."/>
            <person name="Li G."/>
            <person name="Viehrig K."/>
            <person name="Ye F."/>
            <person name="Su P."/>
            <person name="Kiefer A.F."/>
            <person name="Nichols A."/>
            <person name="Cepeda A.J."/>
            <person name="Yan W."/>
            <person name="Fan B."/>
            <person name="Jiang Y."/>
            <person name="Adhikari A."/>
            <person name="Zheng C.-J."/>
            <person name="Schuster L."/>
            <person name="Cowan T.M."/>
            <person name="Smanski M.J."/>
            <person name="Chevrette M.G."/>
            <person name="De Carvalho L.P.S."/>
            <person name="Shen B."/>
        </authorList>
    </citation>
    <scope>NUCLEOTIDE SEQUENCE [LARGE SCALE GENOMIC DNA]</scope>
    <source>
        <strain evidence="6 7">NPDC048946</strain>
    </source>
</reference>
<keyword evidence="3" id="KW-0902">Two-component regulatory system</keyword>
<dbReference type="EMBL" id="JBEZFP010000117">
    <property type="protein sequence ID" value="MEU8138296.1"/>
    <property type="molecule type" value="Genomic_DNA"/>
</dbReference>
<dbReference type="RefSeq" id="WP_358361450.1">
    <property type="nucleotide sequence ID" value="NZ_JBEZFP010000117.1"/>
</dbReference>
<dbReference type="Gene3D" id="3.40.50.720">
    <property type="entry name" value="NAD(P)-binding Rossmann-like Domain"/>
    <property type="match status" value="1"/>
</dbReference>
<evidence type="ECO:0000256" key="3">
    <source>
        <dbReference type="ARBA" id="ARBA00023012"/>
    </source>
</evidence>
<dbReference type="EC" id="2.7.13.3" evidence="2"/>
<dbReference type="PRINTS" id="PR00344">
    <property type="entry name" value="BCTRLSENSOR"/>
</dbReference>
<feature type="compositionally biased region" description="Polar residues" evidence="4">
    <location>
        <begin position="83"/>
        <end position="93"/>
    </location>
</feature>
<dbReference type="InterPro" id="IPR004358">
    <property type="entry name" value="Sig_transdc_His_kin-like_C"/>
</dbReference>
<accession>A0ABV3DRB4</accession>